<evidence type="ECO:0000256" key="1">
    <source>
        <dbReference type="SAM" id="Phobius"/>
    </source>
</evidence>
<dbReference type="Gene3D" id="2.120.10.80">
    <property type="entry name" value="Kelch-type beta propeller"/>
    <property type="match status" value="1"/>
</dbReference>
<dbReference type="Proteomes" id="UP000282832">
    <property type="component" value="Unassembled WGS sequence"/>
</dbReference>
<proteinExistence type="predicted"/>
<sequence length="467" mass="55298">MRYKILIMCMTFYTYFLNAGSFQFTYLDSKSKTFEVFNLQTQQIQTENFTHQVLNTHPFKLVNFSVTDLFSSDNLVVNGFRKNDSEVFFTVPGTGFVFLYNRKEATFTRIDETYYRGYNFLALQFYRKEKLFSLGGSGFWKSNATLTSYDFKKKEWEMVNTYGEVVPDRILVDFAGYDVEKDKIYAIEPGKDYDYSKQDYVRYFELDLKTMQWKYLGNVSTSVLMKYNMALNHLNFLKELFYVIDSYQYGIWIDPVSNEIFRYDGPNKLFFGSVQENYAVGNMIYSYRKGFTKGNDKKMLDSMSVADLRKYSVKISNFYEPQIVPKFWREILILILTLTIGILSFFKFSKSSKNSHTRSSHSTNENDSIWSLFPSGGRSLMEFVHIKGLDYMFTTEEISKILGCDQKAFDTQRQYRSKFITNFNNFYLENFDLHDAIFRVTLDEDKRFVCYQLKPQAFEIFNKEKTE</sequence>
<reference evidence="2 3" key="1">
    <citation type="submission" date="2019-01" db="EMBL/GenBank/DDBJ databases">
        <authorList>
            <person name="Chen W.-M."/>
        </authorList>
    </citation>
    <scope>NUCLEOTIDE SEQUENCE [LARGE SCALE GENOMIC DNA]</scope>
    <source>
        <strain evidence="2 3">FSY-15</strain>
    </source>
</reference>
<organism evidence="2 3">
    <name type="scientific">Sandaracinomonas limnophila</name>
    <dbReference type="NCBI Taxonomy" id="1862386"/>
    <lineage>
        <taxon>Bacteria</taxon>
        <taxon>Pseudomonadati</taxon>
        <taxon>Bacteroidota</taxon>
        <taxon>Cytophagia</taxon>
        <taxon>Cytophagales</taxon>
        <taxon>Flectobacillaceae</taxon>
        <taxon>Sandaracinomonas</taxon>
    </lineage>
</organism>
<dbReference type="OrthoDB" id="829690at2"/>
<keyword evidence="3" id="KW-1185">Reference proteome</keyword>
<gene>
    <name evidence="2" type="ORF">EOJ36_04115</name>
</gene>
<name>A0A437PTN3_9BACT</name>
<feature type="transmembrane region" description="Helical" evidence="1">
    <location>
        <begin position="327"/>
        <end position="346"/>
    </location>
</feature>
<evidence type="ECO:0000313" key="3">
    <source>
        <dbReference type="Proteomes" id="UP000282832"/>
    </source>
</evidence>
<dbReference type="RefSeq" id="WP_127802764.1">
    <property type="nucleotide sequence ID" value="NZ_SACY01000002.1"/>
</dbReference>
<dbReference type="AlphaFoldDB" id="A0A437PTN3"/>
<keyword evidence="1" id="KW-0812">Transmembrane</keyword>
<dbReference type="EMBL" id="SACY01000002">
    <property type="protein sequence ID" value="RVU25611.1"/>
    <property type="molecule type" value="Genomic_DNA"/>
</dbReference>
<evidence type="ECO:0000313" key="2">
    <source>
        <dbReference type="EMBL" id="RVU25611.1"/>
    </source>
</evidence>
<keyword evidence="1" id="KW-0472">Membrane</keyword>
<protein>
    <submittedName>
        <fullName evidence="2">Uncharacterized protein</fullName>
    </submittedName>
</protein>
<comment type="caution">
    <text evidence="2">The sequence shown here is derived from an EMBL/GenBank/DDBJ whole genome shotgun (WGS) entry which is preliminary data.</text>
</comment>
<accession>A0A437PTN3</accession>
<keyword evidence="1" id="KW-1133">Transmembrane helix</keyword>
<dbReference type="SUPFAM" id="SSF117281">
    <property type="entry name" value="Kelch motif"/>
    <property type="match status" value="1"/>
</dbReference>
<dbReference type="InterPro" id="IPR015915">
    <property type="entry name" value="Kelch-typ_b-propeller"/>
</dbReference>